<evidence type="ECO:0000313" key="3">
    <source>
        <dbReference type="Proteomes" id="UP000010931"/>
    </source>
</evidence>
<dbReference type="AlphaFoldDB" id="L7F208"/>
<feature type="compositionally biased region" description="Basic and acidic residues" evidence="1">
    <location>
        <begin position="1"/>
        <end position="15"/>
    </location>
</feature>
<protein>
    <submittedName>
        <fullName evidence="2">Uncharacterized protein</fullName>
    </submittedName>
</protein>
<evidence type="ECO:0000313" key="2">
    <source>
        <dbReference type="EMBL" id="ELP65663.1"/>
    </source>
</evidence>
<name>L7F208_STRT8</name>
<accession>L7F208</accession>
<gene>
    <name evidence="2" type="ORF">STRTUCAR8_01590</name>
</gene>
<dbReference type="RefSeq" id="WP_006378586.1">
    <property type="nucleotide sequence ID" value="NZ_AEJB01000361.1"/>
</dbReference>
<comment type="caution">
    <text evidence="2">The sequence shown here is derived from an EMBL/GenBank/DDBJ whole genome shotgun (WGS) entry which is preliminary data.</text>
</comment>
<feature type="region of interest" description="Disordered" evidence="1">
    <location>
        <begin position="1"/>
        <end position="23"/>
    </location>
</feature>
<dbReference type="EMBL" id="AEJB01000361">
    <property type="protein sequence ID" value="ELP65663.1"/>
    <property type="molecule type" value="Genomic_DNA"/>
</dbReference>
<evidence type="ECO:0000256" key="1">
    <source>
        <dbReference type="SAM" id="MobiDB-lite"/>
    </source>
</evidence>
<keyword evidence="3" id="KW-1185">Reference proteome</keyword>
<proteinExistence type="predicted"/>
<dbReference type="PATRIC" id="fig|698760.3.peg.5129"/>
<organism evidence="2 3">
    <name type="scientific">Streptomyces turgidiscabies (strain Car8)</name>
    <dbReference type="NCBI Taxonomy" id="698760"/>
    <lineage>
        <taxon>Bacteria</taxon>
        <taxon>Bacillati</taxon>
        <taxon>Actinomycetota</taxon>
        <taxon>Actinomycetes</taxon>
        <taxon>Kitasatosporales</taxon>
        <taxon>Streptomycetaceae</taxon>
        <taxon>Streptomyces</taxon>
    </lineage>
</organism>
<dbReference type="Proteomes" id="UP000010931">
    <property type="component" value="Unassembled WGS sequence"/>
</dbReference>
<reference evidence="2 3" key="1">
    <citation type="journal article" date="2011" name="Plasmid">
        <title>Streptomyces turgidiscabies Car8 contains a modular pathogenicity island that shares virulence genes with other actinobacterial plant pathogens.</title>
        <authorList>
            <person name="Huguet-Tapia J.C."/>
            <person name="Badger J.H."/>
            <person name="Loria R."/>
            <person name="Pettis G.S."/>
        </authorList>
    </citation>
    <scope>NUCLEOTIDE SEQUENCE [LARGE SCALE GENOMIC DNA]</scope>
    <source>
        <strain evidence="2 3">Car8</strain>
    </source>
</reference>
<sequence>MTEQTSHQDDRETRVRRPFGHRPYLVPNPAGRVLGELTAMYVDGDVDLEGIAKVLKASDDAGRTLEDNALGVLDALRVEGTLDAATHERLRSTVERAGDEAGVYVMSTRERTDEPVGEGAFVENYTSRKGD</sequence>
<dbReference type="GeneID" id="97407270"/>